<dbReference type="PANTHER" id="PTHR42788:SF2">
    <property type="entry name" value="ABC TRANSPORTER ATP-BINDING PROTEIN"/>
    <property type="match status" value="1"/>
</dbReference>
<dbReference type="InterPro" id="IPR003439">
    <property type="entry name" value="ABC_transporter-like_ATP-bd"/>
</dbReference>
<proteinExistence type="predicted"/>
<keyword evidence="3" id="KW-0067">ATP-binding</keyword>
<evidence type="ECO:0000259" key="4">
    <source>
        <dbReference type="PROSITE" id="PS50893"/>
    </source>
</evidence>
<dbReference type="AlphaFoldDB" id="A0A2R6XYT1"/>
<dbReference type="PROSITE" id="PS50893">
    <property type="entry name" value="ABC_TRANSPORTER_2"/>
    <property type="match status" value="1"/>
</dbReference>
<comment type="caution">
    <text evidence="5">The sequence shown here is derived from an EMBL/GenBank/DDBJ whole genome shotgun (WGS) entry which is preliminary data.</text>
</comment>
<evidence type="ECO:0000313" key="6">
    <source>
        <dbReference type="Proteomes" id="UP000244338"/>
    </source>
</evidence>
<dbReference type="CDD" id="cd03293">
    <property type="entry name" value="ABC_NrtD_SsuB_transporters"/>
    <property type="match status" value="1"/>
</dbReference>
<keyword evidence="2" id="KW-0547">Nucleotide-binding</keyword>
<dbReference type="PROSITE" id="PS00211">
    <property type="entry name" value="ABC_TRANSPORTER_1"/>
    <property type="match status" value="1"/>
</dbReference>
<accession>A0A2R6XYT1</accession>
<keyword evidence="1" id="KW-0813">Transport</keyword>
<name>A0A2R6XYT1_9BACL</name>
<dbReference type="Pfam" id="PF00005">
    <property type="entry name" value="ABC_tran"/>
    <property type="match status" value="1"/>
</dbReference>
<reference evidence="6" key="1">
    <citation type="journal article" date="2018" name="Sci. Rep.">
        <title>Lignite coal burning seam in the remote Altai Mountains harbors a hydrogen-driven thermophilic microbial community.</title>
        <authorList>
            <person name="Kadnikov V.V."/>
            <person name="Mardanov A.V."/>
            <person name="Ivasenko D.A."/>
            <person name="Antsiferov D.V."/>
            <person name="Beletsky A.V."/>
            <person name="Karnachuk O.V."/>
            <person name="Ravin N.V."/>
        </authorList>
    </citation>
    <scope>NUCLEOTIDE SEQUENCE [LARGE SCALE GENOMIC DNA]</scope>
</reference>
<dbReference type="InterPro" id="IPR027417">
    <property type="entry name" value="P-loop_NTPase"/>
</dbReference>
<dbReference type="SUPFAM" id="SSF52540">
    <property type="entry name" value="P-loop containing nucleoside triphosphate hydrolases"/>
    <property type="match status" value="1"/>
</dbReference>
<sequence>MTSKAYPFGTPSFKAPSFEAPSFEAPSFEAHPFLEVRAVKKSFRDAKDGDIHLVLSSIHFTVNEGEFVTVIGPSGSGKSTLLNIIAGLLPPDEGSVWMQGERQTARAGKVAYMMQDDLLFPWQSVKRHVAMPLRIQGVGKRAAEEQAERILKTFDLIHLGDRYPKTLSGGQKQRVALARAYIQGTALLLLDEPFGRLDALTREDLQAWLETIWLKEKRTVLMVTHDIEEALFLGDRVLVLSARPARIVLDLPVPFARPRKKDVRLTEAFVAFRKTLMQALAEDTQRL</sequence>
<evidence type="ECO:0000313" key="5">
    <source>
        <dbReference type="EMBL" id="PTQ55587.1"/>
    </source>
</evidence>
<dbReference type="Gene3D" id="3.40.50.300">
    <property type="entry name" value="P-loop containing nucleotide triphosphate hydrolases"/>
    <property type="match status" value="1"/>
</dbReference>
<dbReference type="EMBL" id="PEBX01000094">
    <property type="protein sequence ID" value="PTQ55587.1"/>
    <property type="molecule type" value="Genomic_DNA"/>
</dbReference>
<dbReference type="InterPro" id="IPR050166">
    <property type="entry name" value="ABC_transporter_ATP-bind"/>
</dbReference>
<protein>
    <submittedName>
        <fullName evidence="5">Hydroxymethylpyrimidine ABC transporter, ATPase component</fullName>
    </submittedName>
</protein>
<dbReference type="GO" id="GO:0005524">
    <property type="term" value="F:ATP binding"/>
    <property type="evidence" value="ECO:0007669"/>
    <property type="project" value="UniProtKB-KW"/>
</dbReference>
<feature type="domain" description="ABC transporter" evidence="4">
    <location>
        <begin position="34"/>
        <end position="267"/>
    </location>
</feature>
<evidence type="ECO:0000256" key="1">
    <source>
        <dbReference type="ARBA" id="ARBA00022448"/>
    </source>
</evidence>
<evidence type="ECO:0000256" key="2">
    <source>
        <dbReference type="ARBA" id="ARBA00022741"/>
    </source>
</evidence>
<dbReference type="GO" id="GO:0016887">
    <property type="term" value="F:ATP hydrolysis activity"/>
    <property type="evidence" value="ECO:0007669"/>
    <property type="project" value="InterPro"/>
</dbReference>
<evidence type="ECO:0000256" key="3">
    <source>
        <dbReference type="ARBA" id="ARBA00022840"/>
    </source>
</evidence>
<dbReference type="PANTHER" id="PTHR42788">
    <property type="entry name" value="TAURINE IMPORT ATP-BINDING PROTEIN-RELATED"/>
    <property type="match status" value="1"/>
</dbReference>
<dbReference type="InterPro" id="IPR003593">
    <property type="entry name" value="AAA+_ATPase"/>
</dbReference>
<gene>
    <name evidence="5" type="ORF">BSOLF_1805</name>
</gene>
<dbReference type="InterPro" id="IPR017871">
    <property type="entry name" value="ABC_transporter-like_CS"/>
</dbReference>
<organism evidence="5 6">
    <name type="scientific">Candidatus Carbonibacillus altaicus</name>
    <dbReference type="NCBI Taxonomy" id="2163959"/>
    <lineage>
        <taxon>Bacteria</taxon>
        <taxon>Bacillati</taxon>
        <taxon>Bacillota</taxon>
        <taxon>Bacilli</taxon>
        <taxon>Bacillales</taxon>
        <taxon>Candidatus Carbonibacillus</taxon>
    </lineage>
</organism>
<dbReference type="SMART" id="SM00382">
    <property type="entry name" value="AAA"/>
    <property type="match status" value="1"/>
</dbReference>
<dbReference type="Proteomes" id="UP000244338">
    <property type="component" value="Unassembled WGS sequence"/>
</dbReference>